<keyword evidence="1" id="KW-0472">Membrane</keyword>
<feature type="transmembrane region" description="Helical" evidence="1">
    <location>
        <begin position="70"/>
        <end position="91"/>
    </location>
</feature>
<accession>A0A7S7NTK9</accession>
<dbReference type="Gene3D" id="1.10.3730.20">
    <property type="match status" value="1"/>
</dbReference>
<feature type="transmembrane region" description="Helical" evidence="1">
    <location>
        <begin position="40"/>
        <end position="58"/>
    </location>
</feature>
<keyword evidence="1" id="KW-1133">Transmembrane helix</keyword>
<evidence type="ECO:0000313" key="3">
    <source>
        <dbReference type="Proteomes" id="UP000593892"/>
    </source>
</evidence>
<evidence type="ECO:0008006" key="4">
    <source>
        <dbReference type="Google" id="ProtNLM"/>
    </source>
</evidence>
<sequence length="143" mass="15033">MSKTNIWLRLMLVAFVANGLGPFGLKILTERGLAAYQQQYLLFWYLGGFIFALAALLVSRDGVNRREVLLGAAMGGCSLAGQSFTAMALSSGVPGHIAFPLTTGGSLFLVATAGLLLFKERIGPYGFCGVVLGIASLVMLSVA</sequence>
<evidence type="ECO:0000313" key="2">
    <source>
        <dbReference type="EMBL" id="QOY89583.1"/>
    </source>
</evidence>
<name>A0A7S7NTK9_PALFE</name>
<dbReference type="SUPFAM" id="SSF103481">
    <property type="entry name" value="Multidrug resistance efflux transporter EmrE"/>
    <property type="match status" value="1"/>
</dbReference>
<dbReference type="Proteomes" id="UP000593892">
    <property type="component" value="Chromosome"/>
</dbReference>
<dbReference type="KEGG" id="pfer:IRI77_06420"/>
<dbReference type="EMBL" id="CP063849">
    <property type="protein sequence ID" value="QOY89583.1"/>
    <property type="molecule type" value="Genomic_DNA"/>
</dbReference>
<dbReference type="RefSeq" id="WP_194451245.1">
    <property type="nucleotide sequence ID" value="NZ_CP063849.1"/>
</dbReference>
<protein>
    <recommendedName>
        <fullName evidence="4">EamA domain-containing protein</fullName>
    </recommendedName>
</protein>
<dbReference type="AlphaFoldDB" id="A0A7S7NTK9"/>
<keyword evidence="3" id="KW-1185">Reference proteome</keyword>
<feature type="transmembrane region" description="Helical" evidence="1">
    <location>
        <begin position="97"/>
        <end position="118"/>
    </location>
</feature>
<keyword evidence="1" id="KW-0812">Transmembrane</keyword>
<organism evidence="2 3">
    <name type="scientific">Paludibaculum fermentans</name>
    <dbReference type="NCBI Taxonomy" id="1473598"/>
    <lineage>
        <taxon>Bacteria</taxon>
        <taxon>Pseudomonadati</taxon>
        <taxon>Acidobacteriota</taxon>
        <taxon>Terriglobia</taxon>
        <taxon>Bryobacterales</taxon>
        <taxon>Bryobacteraceae</taxon>
        <taxon>Paludibaculum</taxon>
    </lineage>
</organism>
<feature type="transmembrane region" description="Helical" evidence="1">
    <location>
        <begin position="125"/>
        <end position="142"/>
    </location>
</feature>
<dbReference type="InterPro" id="IPR037185">
    <property type="entry name" value="EmrE-like"/>
</dbReference>
<proteinExistence type="predicted"/>
<feature type="transmembrane region" description="Helical" evidence="1">
    <location>
        <begin position="7"/>
        <end position="28"/>
    </location>
</feature>
<gene>
    <name evidence="2" type="ORF">IRI77_06420</name>
</gene>
<reference evidence="2 3" key="1">
    <citation type="submission" date="2020-10" db="EMBL/GenBank/DDBJ databases">
        <title>Complete genome sequence of Paludibaculum fermentans P105T, a facultatively anaerobic acidobacterium capable of dissimilatory Fe(III) reduction.</title>
        <authorList>
            <person name="Dedysh S.N."/>
            <person name="Beletsky A.V."/>
            <person name="Kulichevskaya I.S."/>
            <person name="Mardanov A.V."/>
            <person name="Ravin N.V."/>
        </authorList>
    </citation>
    <scope>NUCLEOTIDE SEQUENCE [LARGE SCALE GENOMIC DNA]</scope>
    <source>
        <strain evidence="2 3">P105</strain>
    </source>
</reference>
<evidence type="ECO:0000256" key="1">
    <source>
        <dbReference type="SAM" id="Phobius"/>
    </source>
</evidence>